<dbReference type="SMART" id="SM00347">
    <property type="entry name" value="HTH_MARR"/>
    <property type="match status" value="1"/>
</dbReference>
<evidence type="ECO:0000259" key="1">
    <source>
        <dbReference type="PROSITE" id="PS50125"/>
    </source>
</evidence>
<dbReference type="SUPFAM" id="SSF55073">
    <property type="entry name" value="Nucleotide cyclase"/>
    <property type="match status" value="1"/>
</dbReference>
<dbReference type="InterPro" id="IPR000835">
    <property type="entry name" value="HTH_MarR-typ"/>
</dbReference>
<dbReference type="Pfam" id="PF01047">
    <property type="entry name" value="MarR"/>
    <property type="match status" value="1"/>
</dbReference>
<proteinExistence type="predicted"/>
<dbReference type="Gene3D" id="1.10.10.10">
    <property type="entry name" value="Winged helix-like DNA-binding domain superfamily/Winged helix DNA-binding domain"/>
    <property type="match status" value="1"/>
</dbReference>
<reference evidence="3" key="1">
    <citation type="submission" date="2021-01" db="EMBL/GenBank/DDBJ databases">
        <title>Microvirga sp.</title>
        <authorList>
            <person name="Kim M.K."/>
        </authorList>
    </citation>
    <scope>NUCLEOTIDE SEQUENCE</scope>
    <source>
        <strain evidence="3">5420S-16</strain>
    </source>
</reference>
<dbReference type="SMART" id="SM00044">
    <property type="entry name" value="CYCc"/>
    <property type="match status" value="1"/>
</dbReference>
<dbReference type="PANTHER" id="PTHR43081:SF19">
    <property type="entry name" value="PH-SENSITIVE ADENYLATE CYCLASE RV1264"/>
    <property type="match status" value="1"/>
</dbReference>
<dbReference type="Proteomes" id="UP000605848">
    <property type="component" value="Unassembled WGS sequence"/>
</dbReference>
<gene>
    <name evidence="3" type="ORF">JKG68_08960</name>
</gene>
<protein>
    <submittedName>
        <fullName evidence="3">MarR family transcriptional regulator</fullName>
    </submittedName>
</protein>
<evidence type="ECO:0000313" key="4">
    <source>
        <dbReference type="Proteomes" id="UP000605848"/>
    </source>
</evidence>
<dbReference type="EMBL" id="JAEQMY010000010">
    <property type="protein sequence ID" value="MBL0404092.1"/>
    <property type="molecule type" value="Genomic_DNA"/>
</dbReference>
<dbReference type="PROSITE" id="PS50995">
    <property type="entry name" value="HTH_MARR_2"/>
    <property type="match status" value="1"/>
</dbReference>
<dbReference type="InterPro" id="IPR001054">
    <property type="entry name" value="A/G_cyclase"/>
</dbReference>
<dbReference type="AlphaFoldDB" id="A0A936Z800"/>
<name>A0A936Z800_9HYPH</name>
<dbReference type="CDD" id="cd07302">
    <property type="entry name" value="CHD"/>
    <property type="match status" value="1"/>
</dbReference>
<dbReference type="InterPro" id="IPR036390">
    <property type="entry name" value="WH_DNA-bd_sf"/>
</dbReference>
<dbReference type="SUPFAM" id="SSF46785">
    <property type="entry name" value="Winged helix' DNA-binding domain"/>
    <property type="match status" value="1"/>
</dbReference>
<dbReference type="RefSeq" id="WP_202058395.1">
    <property type="nucleotide sequence ID" value="NZ_JAEQMY010000010.1"/>
</dbReference>
<keyword evidence="4" id="KW-1185">Reference proteome</keyword>
<dbReference type="InterPro" id="IPR036388">
    <property type="entry name" value="WH-like_DNA-bd_sf"/>
</dbReference>
<dbReference type="Pfam" id="PF00211">
    <property type="entry name" value="Guanylate_cyc"/>
    <property type="match status" value="1"/>
</dbReference>
<feature type="domain" description="HTH marR-type" evidence="2">
    <location>
        <begin position="190"/>
        <end position="321"/>
    </location>
</feature>
<evidence type="ECO:0000313" key="3">
    <source>
        <dbReference type="EMBL" id="MBL0404092.1"/>
    </source>
</evidence>
<dbReference type="InterPro" id="IPR050697">
    <property type="entry name" value="Adenylyl/Guanylyl_Cyclase_3/4"/>
</dbReference>
<dbReference type="Gene3D" id="3.30.70.1230">
    <property type="entry name" value="Nucleotide cyclase"/>
    <property type="match status" value="1"/>
</dbReference>
<dbReference type="GO" id="GO:0035556">
    <property type="term" value="P:intracellular signal transduction"/>
    <property type="evidence" value="ECO:0007669"/>
    <property type="project" value="InterPro"/>
</dbReference>
<accession>A0A936Z800</accession>
<dbReference type="PROSITE" id="PS50125">
    <property type="entry name" value="GUANYLATE_CYCLASE_2"/>
    <property type="match status" value="1"/>
</dbReference>
<comment type="caution">
    <text evidence="3">The sequence shown here is derived from an EMBL/GenBank/DDBJ whole genome shotgun (WGS) entry which is preliminary data.</text>
</comment>
<organism evidence="3 4">
    <name type="scientific">Microvirga aerilata</name>
    <dbReference type="NCBI Taxonomy" id="670292"/>
    <lineage>
        <taxon>Bacteria</taxon>
        <taxon>Pseudomonadati</taxon>
        <taxon>Pseudomonadota</taxon>
        <taxon>Alphaproteobacteria</taxon>
        <taxon>Hyphomicrobiales</taxon>
        <taxon>Methylobacteriaceae</taxon>
        <taxon>Microvirga</taxon>
    </lineage>
</organism>
<dbReference type="GO" id="GO:0003700">
    <property type="term" value="F:DNA-binding transcription factor activity"/>
    <property type="evidence" value="ECO:0007669"/>
    <property type="project" value="InterPro"/>
</dbReference>
<evidence type="ECO:0000259" key="2">
    <source>
        <dbReference type="PROSITE" id="PS50995"/>
    </source>
</evidence>
<feature type="domain" description="Guanylate cyclase" evidence="1">
    <location>
        <begin position="14"/>
        <end position="128"/>
    </location>
</feature>
<dbReference type="GO" id="GO:0004016">
    <property type="term" value="F:adenylate cyclase activity"/>
    <property type="evidence" value="ECO:0007669"/>
    <property type="project" value="UniProtKB-ARBA"/>
</dbReference>
<dbReference type="InterPro" id="IPR029787">
    <property type="entry name" value="Nucleotide_cyclase"/>
</dbReference>
<dbReference type="PANTHER" id="PTHR43081">
    <property type="entry name" value="ADENYLATE CYCLASE, TERMINAL-DIFFERENTIATION SPECIFIC-RELATED"/>
    <property type="match status" value="1"/>
</dbReference>
<dbReference type="GO" id="GO:0006171">
    <property type="term" value="P:cAMP biosynthetic process"/>
    <property type="evidence" value="ECO:0007669"/>
    <property type="project" value="TreeGrafter"/>
</dbReference>
<sequence>MKKPRPVIQRRLAAILCADVAGYARLMSVDEVSAFALLNSHREIIDRQISRFDGRTANTAGDSIVAEFPSSINAVRCALEIQERIADANEDIPSERRVIFRIGVHVGEIIVRDGDLFGDGVNIAARMEKLAPPGCVCLPESAYQYAYKALSVPLEDLGPQLFKNLSTPIHAYVTRPPTNPLSRAIPAVHRKNLFNLTRRLHRILSTAALKVARPEGLTLVEPTVLASLHDAPAIDEHRLAERIGVDPASAQRMVRHLQDRGLICRVDNEGSRRPLFSLTPEGLELFSRLYPVILSVRDEMMGCLSEREREVFLDLLARVVAANEHKNNRHSRGGNTVVEGN</sequence>